<evidence type="ECO:0000313" key="3">
    <source>
        <dbReference type="EMBL" id="KKI62898.1"/>
    </source>
</evidence>
<gene>
    <name evidence="3" type="ORF">UF66_1649</name>
</gene>
<protein>
    <submittedName>
        <fullName evidence="3">Luciferase family protein YtmO</fullName>
    </submittedName>
</protein>
<comment type="similarity">
    <text evidence="1">To bacterial alkanal monooxygenase alpha and beta chains.</text>
</comment>
<dbReference type="GeneID" id="58096724"/>
<dbReference type="InterPro" id="IPR011251">
    <property type="entry name" value="Luciferase-like_dom"/>
</dbReference>
<dbReference type="Proteomes" id="UP000034455">
    <property type="component" value="Unassembled WGS sequence"/>
</dbReference>
<dbReference type="PANTHER" id="PTHR30137">
    <property type="entry name" value="LUCIFERASE-LIKE MONOOXYGENASE"/>
    <property type="match status" value="1"/>
</dbReference>
<feature type="domain" description="Luciferase-like" evidence="2">
    <location>
        <begin position="16"/>
        <end position="232"/>
    </location>
</feature>
<dbReference type="PATRIC" id="fig|74704.6.peg.1692"/>
<proteinExistence type="predicted"/>
<dbReference type="AlphaFoldDB" id="A0A0M2NYY5"/>
<evidence type="ECO:0000313" key="4">
    <source>
        <dbReference type="Proteomes" id="UP000034455"/>
    </source>
</evidence>
<dbReference type="GO" id="GO:0016705">
    <property type="term" value="F:oxidoreductase activity, acting on paired donors, with incorporation or reduction of molecular oxygen"/>
    <property type="evidence" value="ECO:0007669"/>
    <property type="project" value="InterPro"/>
</dbReference>
<dbReference type="InterPro" id="IPR019949">
    <property type="entry name" value="CmoO-like"/>
</dbReference>
<dbReference type="InterPro" id="IPR036661">
    <property type="entry name" value="Luciferase-like_sf"/>
</dbReference>
<dbReference type="RefSeq" id="WP_019468841.1">
    <property type="nucleotide sequence ID" value="NZ_BKAS01000019.1"/>
</dbReference>
<dbReference type="EMBL" id="LAKJ01000027">
    <property type="protein sequence ID" value="KKI62898.1"/>
    <property type="molecule type" value="Genomic_DNA"/>
</dbReference>
<reference evidence="3 4" key="1">
    <citation type="submission" date="2015-03" db="EMBL/GenBank/DDBJ databases">
        <title>Genome Assembly of Staphylococcus cohnii subsp. cohnii strain G22B2.</title>
        <authorList>
            <person name="Nair G."/>
            <person name="Kaur G."/>
            <person name="Khatri I."/>
            <person name="Singh N.K."/>
            <person name="Sathyabama S."/>
            <person name="Maurya S.K."/>
            <person name="Subramanian S."/>
            <person name="Agrewala J.N."/>
            <person name="Mayilraj S."/>
        </authorList>
    </citation>
    <scope>NUCLEOTIDE SEQUENCE [LARGE SCALE GENOMIC DNA]</scope>
    <source>
        <strain evidence="3 4">G22B2</strain>
    </source>
</reference>
<dbReference type="Gene3D" id="3.20.20.30">
    <property type="entry name" value="Luciferase-like domain"/>
    <property type="match status" value="1"/>
</dbReference>
<dbReference type="NCBIfam" id="TIGR03558">
    <property type="entry name" value="oxido_grp_1"/>
    <property type="match status" value="1"/>
</dbReference>
<dbReference type="PANTHER" id="PTHR30137:SF20">
    <property type="entry name" value="N-ACETYL-S-ALKYLCYSTEINE MONOOXYGENASE"/>
    <property type="match status" value="1"/>
</dbReference>
<comment type="caution">
    <text evidence="3">The sequence shown here is derived from an EMBL/GenBank/DDBJ whole genome shotgun (WGS) entry which is preliminary data.</text>
</comment>
<dbReference type="SUPFAM" id="SSF51679">
    <property type="entry name" value="Bacterial luciferase-like"/>
    <property type="match status" value="1"/>
</dbReference>
<name>A0A0M2NYY5_STACC</name>
<dbReference type="Pfam" id="PF00296">
    <property type="entry name" value="Bac_luciferase"/>
    <property type="match status" value="1"/>
</dbReference>
<evidence type="ECO:0000256" key="1">
    <source>
        <dbReference type="ARBA" id="ARBA00007789"/>
    </source>
</evidence>
<evidence type="ECO:0000259" key="2">
    <source>
        <dbReference type="Pfam" id="PF00296"/>
    </source>
</evidence>
<dbReference type="InterPro" id="IPR050766">
    <property type="entry name" value="Bact_Lucif_Oxidored"/>
</dbReference>
<accession>A0A0M2NYY5</accession>
<dbReference type="GO" id="GO:0005829">
    <property type="term" value="C:cytosol"/>
    <property type="evidence" value="ECO:0007669"/>
    <property type="project" value="TreeGrafter"/>
</dbReference>
<organism evidence="3 4">
    <name type="scientific">Staphylococcus cohnii subsp. cohnii</name>
    <dbReference type="NCBI Taxonomy" id="74704"/>
    <lineage>
        <taxon>Bacteria</taxon>
        <taxon>Bacillati</taxon>
        <taxon>Bacillota</taxon>
        <taxon>Bacilli</taxon>
        <taxon>Bacillales</taxon>
        <taxon>Staphylococcaceae</taxon>
        <taxon>Staphylococcus</taxon>
        <taxon>Staphylococcus cohnii species complex</taxon>
    </lineage>
</organism>
<sequence length="338" mass="38206">MTSISILDQSPIDHNEAVSDGIKRTVELAQLAENLNYTRYFVAEHHNIQEVVGTSPEILVTHLLNQTSRINIGSGGVMLQHYSPFKVIEQFHFMSQIAPGRVDLGIGKAPGGFPLATQALQEDIKSSPTSFNDKFHLLNQFNNGNFPKENPYSNLKTTIRNKEVEKPHVFLLGGSERSARFAAEEKVGFIYAYFLNSDNELLQKAIRTYKAFYPEGRIIVALAAVVSNSEAEYTLIEEGRTNYVLHFDDGQKLTVSSEHQIDDFKKQSSRTFEIEAQQIEVFNGTAESIKQQIHELNIDDEVDEFMFHMPVQNHSLRLKTVEQLARVYKKSTLKAGVK</sequence>